<dbReference type="OrthoDB" id="9402531at2759"/>
<evidence type="ECO:0000313" key="3">
    <source>
        <dbReference type="Proteomes" id="UP000187209"/>
    </source>
</evidence>
<dbReference type="InterPro" id="IPR013087">
    <property type="entry name" value="Znf_C2H2_type"/>
</dbReference>
<name>A0A1R2ANC3_9CILI</name>
<dbReference type="PROSITE" id="PS00028">
    <property type="entry name" value="ZINC_FINGER_C2H2_1"/>
    <property type="match status" value="1"/>
</dbReference>
<gene>
    <name evidence="2" type="ORF">SteCoe_37293</name>
</gene>
<dbReference type="Proteomes" id="UP000187209">
    <property type="component" value="Unassembled WGS sequence"/>
</dbReference>
<keyword evidence="3" id="KW-1185">Reference proteome</keyword>
<sequence>MKTSYISCTSPNCRRTFRCLGSLKKHLSTDHCKIKKSEPRGCRCHKIKGTEQFANEHLCTNTDVKLLEHQKHKCKKILKLDNNLNDQMIADSELNKGFIKSLWELASDSQTQDISLHLFFNTNQVQASNALKLPEINKPQSGIKLPSIFD</sequence>
<comment type="caution">
    <text evidence="2">The sequence shown here is derived from an EMBL/GenBank/DDBJ whole genome shotgun (WGS) entry which is preliminary data.</text>
</comment>
<dbReference type="EMBL" id="MPUH01001850">
    <property type="protein sequence ID" value="OMJ66011.1"/>
    <property type="molecule type" value="Genomic_DNA"/>
</dbReference>
<evidence type="ECO:0000313" key="2">
    <source>
        <dbReference type="EMBL" id="OMJ66011.1"/>
    </source>
</evidence>
<dbReference type="AlphaFoldDB" id="A0A1R2ANC3"/>
<organism evidence="2 3">
    <name type="scientific">Stentor coeruleus</name>
    <dbReference type="NCBI Taxonomy" id="5963"/>
    <lineage>
        <taxon>Eukaryota</taxon>
        <taxon>Sar</taxon>
        <taxon>Alveolata</taxon>
        <taxon>Ciliophora</taxon>
        <taxon>Postciliodesmatophora</taxon>
        <taxon>Heterotrichea</taxon>
        <taxon>Heterotrichida</taxon>
        <taxon>Stentoridae</taxon>
        <taxon>Stentor</taxon>
    </lineage>
</organism>
<protein>
    <recommendedName>
        <fullName evidence="1">C2H2-type domain-containing protein</fullName>
    </recommendedName>
</protein>
<accession>A0A1R2ANC3</accession>
<reference evidence="2 3" key="1">
    <citation type="submission" date="2016-11" db="EMBL/GenBank/DDBJ databases">
        <title>The macronuclear genome of Stentor coeruleus: a giant cell with tiny introns.</title>
        <authorList>
            <person name="Slabodnick M."/>
            <person name="Ruby J.G."/>
            <person name="Reiff S.B."/>
            <person name="Swart E.C."/>
            <person name="Gosai S."/>
            <person name="Prabakaran S."/>
            <person name="Witkowska E."/>
            <person name="Larue G.E."/>
            <person name="Fisher S."/>
            <person name="Freeman R.M."/>
            <person name="Gunawardena J."/>
            <person name="Chu W."/>
            <person name="Stover N.A."/>
            <person name="Gregory B.D."/>
            <person name="Nowacki M."/>
            <person name="Derisi J."/>
            <person name="Roy S.W."/>
            <person name="Marshall W.F."/>
            <person name="Sood P."/>
        </authorList>
    </citation>
    <scope>NUCLEOTIDE SEQUENCE [LARGE SCALE GENOMIC DNA]</scope>
    <source>
        <strain evidence="2">WM001</strain>
    </source>
</reference>
<proteinExistence type="predicted"/>
<feature type="domain" description="C2H2-type" evidence="1">
    <location>
        <begin position="8"/>
        <end position="31"/>
    </location>
</feature>
<evidence type="ECO:0000259" key="1">
    <source>
        <dbReference type="PROSITE" id="PS00028"/>
    </source>
</evidence>